<reference evidence="1 2" key="1">
    <citation type="submission" date="2019-07" db="EMBL/GenBank/DDBJ databases">
        <title>Novel species isolated from glacier.</title>
        <authorList>
            <person name="Liu Q."/>
            <person name="Xin Y.-H."/>
        </authorList>
    </citation>
    <scope>NUCLEOTIDE SEQUENCE [LARGE SCALE GENOMIC DNA]</scope>
    <source>
        <strain evidence="1 2">LB1R16</strain>
    </source>
</reference>
<keyword evidence="2" id="KW-1185">Reference proteome</keyword>
<evidence type="ECO:0000313" key="2">
    <source>
        <dbReference type="Proteomes" id="UP000317894"/>
    </source>
</evidence>
<dbReference type="SUPFAM" id="SSF56784">
    <property type="entry name" value="HAD-like"/>
    <property type="match status" value="1"/>
</dbReference>
<dbReference type="InterPro" id="IPR023214">
    <property type="entry name" value="HAD_sf"/>
</dbReference>
<organism evidence="1 2">
    <name type="scientific">Glacieibacterium frigidum</name>
    <dbReference type="NCBI Taxonomy" id="2593303"/>
    <lineage>
        <taxon>Bacteria</taxon>
        <taxon>Pseudomonadati</taxon>
        <taxon>Pseudomonadota</taxon>
        <taxon>Alphaproteobacteria</taxon>
        <taxon>Sphingomonadales</taxon>
        <taxon>Sphingosinicellaceae</taxon>
        <taxon>Glacieibacterium</taxon>
    </lineage>
</organism>
<dbReference type="PANTHER" id="PTHR43611">
    <property type="entry name" value="ALPHA-D-GLUCOSE 1-PHOSPHATE PHOSPHATASE"/>
    <property type="match status" value="1"/>
</dbReference>
<name>A0A552U7J5_9SPHN</name>
<dbReference type="SFLD" id="SFLDG01129">
    <property type="entry name" value="C1.5:_HAD__Beta-PGM__Phosphata"/>
    <property type="match status" value="1"/>
</dbReference>
<dbReference type="EMBL" id="VJWA01000002">
    <property type="protein sequence ID" value="TRW14180.1"/>
    <property type="molecule type" value="Genomic_DNA"/>
</dbReference>
<comment type="caution">
    <text evidence="1">The sequence shown here is derived from an EMBL/GenBank/DDBJ whole genome shotgun (WGS) entry which is preliminary data.</text>
</comment>
<dbReference type="NCBIfam" id="TIGR01509">
    <property type="entry name" value="HAD-SF-IA-v3"/>
    <property type="match status" value="1"/>
</dbReference>
<accession>A0A552U7J5</accession>
<dbReference type="OrthoDB" id="9807742at2"/>
<dbReference type="Proteomes" id="UP000317894">
    <property type="component" value="Unassembled WGS sequence"/>
</dbReference>
<dbReference type="AlphaFoldDB" id="A0A552U7J5"/>
<sequence length="201" mass="22347">MPVTTVVFDVGHVLYDWDPLTLYAKLIPDAAELEWFLATVVTREWHFQHDAGRAFSDTSAELSGQYPAYAPLIAAYGPRWLETIPGPMPGMLELVEELAARDVPLFAITNFSDEFWAMFRPTAPVFDHFLDVIVSGTERMVKPDRPIFELAMRRFGLAPGEALFVDDRADNVRGGESVGLIGHVFDGEPGLRARLVALGLL</sequence>
<dbReference type="PRINTS" id="PR00413">
    <property type="entry name" value="HADHALOGNASE"/>
</dbReference>
<gene>
    <name evidence="1" type="ORF">FMM06_10675</name>
</gene>
<dbReference type="InterPro" id="IPR036412">
    <property type="entry name" value="HAD-like_sf"/>
</dbReference>
<evidence type="ECO:0000313" key="1">
    <source>
        <dbReference type="EMBL" id="TRW14180.1"/>
    </source>
</evidence>
<dbReference type="Pfam" id="PF00702">
    <property type="entry name" value="Hydrolase"/>
    <property type="match status" value="1"/>
</dbReference>
<proteinExistence type="predicted"/>
<protein>
    <submittedName>
        <fullName evidence="1">HAD family phosphatase</fullName>
    </submittedName>
</protein>
<dbReference type="CDD" id="cd02603">
    <property type="entry name" value="HAD_sEH-N_like"/>
    <property type="match status" value="1"/>
</dbReference>
<dbReference type="InterPro" id="IPR006439">
    <property type="entry name" value="HAD-SF_hydro_IA"/>
</dbReference>
<dbReference type="PANTHER" id="PTHR43611:SF3">
    <property type="entry name" value="FLAVIN MONONUCLEOTIDE HYDROLASE 1, CHLOROPLATIC"/>
    <property type="match status" value="1"/>
</dbReference>
<dbReference type="RefSeq" id="WP_144237386.1">
    <property type="nucleotide sequence ID" value="NZ_VJWA01000002.1"/>
</dbReference>
<dbReference type="SFLD" id="SFLDS00003">
    <property type="entry name" value="Haloacid_Dehalogenase"/>
    <property type="match status" value="1"/>
</dbReference>
<dbReference type="Gene3D" id="3.40.50.1000">
    <property type="entry name" value="HAD superfamily/HAD-like"/>
    <property type="match status" value="1"/>
</dbReference>